<evidence type="ECO:0000313" key="4">
    <source>
        <dbReference type="Proteomes" id="UP001224775"/>
    </source>
</evidence>
<dbReference type="GO" id="GO:0004416">
    <property type="term" value="F:hydroxyacylglutathione hydrolase activity"/>
    <property type="evidence" value="ECO:0007669"/>
    <property type="project" value="UniProtKB-EC"/>
</dbReference>
<sequence>MSPQSKGGEDLEVVLEAEKATNVVDLNNASTSIKTAYYTRQPKRSSFLKYPLTLSQRIREYRHNRCIMAPLAYTVIIALIVTAFVGLLLALPQFLLGILLAPLLRRQKWIVQFLYQNSIARWGHINIMKVAGKKNQGATKSEELPGHSQTINQRITVVPGRVYIHPIPQFIDNIAYLIVSCPPREAVGKLPVLGVLVDCGEDAIVKAHLGGIYKKYYACFYTQNKDIEGIELHAILCTHRHHDHTAGVGALVKELTMKRNGESKAKKPILVNAGRSGGDGEPKLYEENPGNVIVVGGAVEQVPYCNLYVQNGCFVPLPCLSLRNGDTTLENDMNATISIEVIGVPSHTRGSVVFALRSRPAPDIVSSSALEQMFHIHKRICAPFEADLERSRDNFLKNPKKLKSKNGNSLIRPQAGSLSTERCFAEVLLRASDQYPSESSSGSSTQTALLYPGHEYTTDLLMRQFDQKTITQDGHWVRMAPSTFFETASHYLTSAHRRALPQGQKLLTIPTPLDKEMIVNPNFRTLKRRGEHLVNAYYFGTNLEQRIVYLQRTEKKRLDFTTVYSNDLNTILQDLRSGKIDPVSAADQIEALESKLDENLIARILAMTVLGSAPAAVTLSDANIMNMAAPVESTDEILISKSRLISALRQFGLLSGGGSVHLEDIIALLWDESRLDNKSKEHDVESSIDNDLIELGLLKLSMFGVALNQPSWFSKYCVPCIQPKPDYDENSWVTTCKLKRTNGELQKHDPKTCLLCQGVVSSP</sequence>
<dbReference type="Gene3D" id="3.60.15.10">
    <property type="entry name" value="Ribonuclease Z/Hydroxyacylglutathione hydrolase-like"/>
    <property type="match status" value="1"/>
</dbReference>
<reference evidence="3" key="1">
    <citation type="submission" date="2023-06" db="EMBL/GenBank/DDBJ databases">
        <title>Survivors Of The Sea: Transcriptome response of Skeletonema marinoi to long-term dormancy.</title>
        <authorList>
            <person name="Pinder M.I.M."/>
            <person name="Kourtchenko O."/>
            <person name="Robertson E.K."/>
            <person name="Larsson T."/>
            <person name="Maumus F."/>
            <person name="Osuna-Cruz C.M."/>
            <person name="Vancaester E."/>
            <person name="Stenow R."/>
            <person name="Vandepoele K."/>
            <person name="Ploug H."/>
            <person name="Bruchert V."/>
            <person name="Godhe A."/>
            <person name="Topel M."/>
        </authorList>
    </citation>
    <scope>NUCLEOTIDE SEQUENCE</scope>
    <source>
        <strain evidence="3">R05AC</strain>
    </source>
</reference>
<dbReference type="PANTHER" id="PTHR11935:SF116">
    <property type="entry name" value="HYDROLASE PNKD-RELATED"/>
    <property type="match status" value="1"/>
</dbReference>
<accession>A0AAD8YLT9</accession>
<dbReference type="EMBL" id="JATAAI010000001">
    <property type="protein sequence ID" value="KAK1748353.1"/>
    <property type="molecule type" value="Genomic_DNA"/>
</dbReference>
<keyword evidence="1" id="KW-0812">Transmembrane</keyword>
<evidence type="ECO:0000256" key="1">
    <source>
        <dbReference type="SAM" id="Phobius"/>
    </source>
</evidence>
<gene>
    <name evidence="3" type="ORF">QTG54_000292</name>
</gene>
<dbReference type="Pfam" id="PF00753">
    <property type="entry name" value="Lactamase_B"/>
    <property type="match status" value="1"/>
</dbReference>
<proteinExistence type="predicted"/>
<keyword evidence="3" id="KW-0378">Hydrolase</keyword>
<name>A0AAD8YLT9_9STRA</name>
<protein>
    <submittedName>
        <fullName evidence="3">Hydroxyacylglutathione hydrolase</fullName>
        <ecNumber evidence="3">3.1.2.6</ecNumber>
    </submittedName>
</protein>
<dbReference type="EC" id="3.1.2.6" evidence="3"/>
<dbReference type="PANTHER" id="PTHR11935">
    <property type="entry name" value="BETA LACTAMASE DOMAIN"/>
    <property type="match status" value="1"/>
</dbReference>
<keyword evidence="1" id="KW-0472">Membrane</keyword>
<keyword evidence="1" id="KW-1133">Transmembrane helix</keyword>
<dbReference type="AlphaFoldDB" id="A0AAD8YLT9"/>
<dbReference type="InterPro" id="IPR036866">
    <property type="entry name" value="RibonucZ/Hydroxyglut_hydro"/>
</dbReference>
<keyword evidence="4" id="KW-1185">Reference proteome</keyword>
<dbReference type="InterPro" id="IPR001279">
    <property type="entry name" value="Metallo-B-lactamas"/>
</dbReference>
<feature type="domain" description="Metallo-beta-lactamase" evidence="2">
    <location>
        <begin position="195"/>
        <end position="258"/>
    </location>
</feature>
<dbReference type="SUPFAM" id="SSF56281">
    <property type="entry name" value="Metallo-hydrolase/oxidoreductase"/>
    <property type="match status" value="1"/>
</dbReference>
<feature type="transmembrane region" description="Helical" evidence="1">
    <location>
        <begin position="71"/>
        <end position="104"/>
    </location>
</feature>
<dbReference type="Proteomes" id="UP001224775">
    <property type="component" value="Unassembled WGS sequence"/>
</dbReference>
<organism evidence="3 4">
    <name type="scientific">Skeletonema marinoi</name>
    <dbReference type="NCBI Taxonomy" id="267567"/>
    <lineage>
        <taxon>Eukaryota</taxon>
        <taxon>Sar</taxon>
        <taxon>Stramenopiles</taxon>
        <taxon>Ochrophyta</taxon>
        <taxon>Bacillariophyta</taxon>
        <taxon>Coscinodiscophyceae</taxon>
        <taxon>Thalassiosirophycidae</taxon>
        <taxon>Thalassiosirales</taxon>
        <taxon>Skeletonemataceae</taxon>
        <taxon>Skeletonema</taxon>
        <taxon>Skeletonema marinoi-dohrnii complex</taxon>
    </lineage>
</organism>
<evidence type="ECO:0000313" key="3">
    <source>
        <dbReference type="EMBL" id="KAK1748353.1"/>
    </source>
</evidence>
<comment type="caution">
    <text evidence="3">The sequence shown here is derived from an EMBL/GenBank/DDBJ whole genome shotgun (WGS) entry which is preliminary data.</text>
</comment>
<evidence type="ECO:0000259" key="2">
    <source>
        <dbReference type="Pfam" id="PF00753"/>
    </source>
</evidence>